<sequence length="134" mass="14544">MSRNTMTSSKPYFVRALYDWIVDNNCTPYLLVDATRAGVVVPQDYVKDGSIVLNIAPGAVVDFNMLDDAVCFNARFSGQPMDVWVPMSSVLGIYAKENGQGMMFDPEPPAPSPSNGGADSLVEKPKKPALKVVK</sequence>
<dbReference type="InterPro" id="IPR036760">
    <property type="entry name" value="SspB-like_sf"/>
</dbReference>
<protein>
    <submittedName>
        <fullName evidence="2">Stringent starvation protein B</fullName>
    </submittedName>
</protein>
<reference evidence="2 3" key="1">
    <citation type="journal article" date="2011" name="J. Bacteriol.">
        <title>Genome sequence of strain IMCC3088, a proteorhodopsin-containing marine bacterium belonging to the OM60/NOR5 clade.</title>
        <authorList>
            <person name="Jang Y."/>
            <person name="Oh H.M."/>
            <person name="Kang I."/>
            <person name="Lee K."/>
            <person name="Yang S.J."/>
            <person name="Cho J.C."/>
        </authorList>
    </citation>
    <scope>NUCLEOTIDE SEQUENCE [LARGE SCALE GENOMIC DNA]</scope>
    <source>
        <strain evidence="2 3">IMCC3088</strain>
    </source>
</reference>
<dbReference type="GO" id="GO:0005840">
    <property type="term" value="C:ribosome"/>
    <property type="evidence" value="ECO:0007669"/>
    <property type="project" value="TreeGrafter"/>
</dbReference>
<dbReference type="PIRSF" id="PIRSF005276">
    <property type="entry name" value="SspB"/>
    <property type="match status" value="1"/>
</dbReference>
<dbReference type="AlphaFoldDB" id="F3L1M6"/>
<name>F3L1M6_9GAMM</name>
<dbReference type="PANTHER" id="PTHR37486">
    <property type="entry name" value="STRINGENT STARVATION PROTEIN B"/>
    <property type="match status" value="1"/>
</dbReference>
<dbReference type="Pfam" id="PF04386">
    <property type="entry name" value="SspB"/>
    <property type="match status" value="1"/>
</dbReference>
<feature type="region of interest" description="Disordered" evidence="1">
    <location>
        <begin position="102"/>
        <end position="134"/>
    </location>
</feature>
<dbReference type="InterPro" id="IPR007481">
    <property type="entry name" value="SspB"/>
</dbReference>
<dbReference type="PANTHER" id="PTHR37486:SF1">
    <property type="entry name" value="STRINGENT STARVATION PROTEIN B"/>
    <property type="match status" value="1"/>
</dbReference>
<dbReference type="NCBIfam" id="NF008769">
    <property type="entry name" value="PRK11798.2-5"/>
    <property type="match status" value="1"/>
</dbReference>
<keyword evidence="3" id="KW-1185">Reference proteome</keyword>
<comment type="caution">
    <text evidence="2">The sequence shown here is derived from an EMBL/GenBank/DDBJ whole genome shotgun (WGS) entry which is preliminary data.</text>
</comment>
<dbReference type="SUPFAM" id="SSF101738">
    <property type="entry name" value="SspB-like"/>
    <property type="match status" value="1"/>
</dbReference>
<evidence type="ECO:0000256" key="1">
    <source>
        <dbReference type="SAM" id="MobiDB-lite"/>
    </source>
</evidence>
<accession>F3L1M6</accession>
<dbReference type="eggNOG" id="COG2969">
    <property type="taxonomic scope" value="Bacteria"/>
</dbReference>
<dbReference type="GO" id="GO:0005829">
    <property type="term" value="C:cytosol"/>
    <property type="evidence" value="ECO:0007669"/>
    <property type="project" value="TreeGrafter"/>
</dbReference>
<dbReference type="STRING" id="2518989.IMCC3088_1366"/>
<gene>
    <name evidence="2" type="ORF">IMCC3088_1366</name>
</gene>
<dbReference type="Gene3D" id="2.30.30.220">
    <property type="entry name" value="SspB-like"/>
    <property type="match status" value="1"/>
</dbReference>
<dbReference type="Proteomes" id="UP000005615">
    <property type="component" value="Unassembled WGS sequence"/>
</dbReference>
<evidence type="ECO:0000313" key="3">
    <source>
        <dbReference type="Proteomes" id="UP000005615"/>
    </source>
</evidence>
<dbReference type="EMBL" id="AEIG01000034">
    <property type="protein sequence ID" value="EGG29729.1"/>
    <property type="molecule type" value="Genomic_DNA"/>
</dbReference>
<dbReference type="GO" id="GO:0045732">
    <property type="term" value="P:positive regulation of protein catabolic process"/>
    <property type="evidence" value="ECO:0007669"/>
    <property type="project" value="TreeGrafter"/>
</dbReference>
<proteinExistence type="predicted"/>
<organism evidence="2 3">
    <name type="scientific">Aequoribacter fuscus</name>
    <dbReference type="NCBI Taxonomy" id="2518989"/>
    <lineage>
        <taxon>Bacteria</taxon>
        <taxon>Pseudomonadati</taxon>
        <taxon>Pseudomonadota</taxon>
        <taxon>Gammaproteobacteria</taxon>
        <taxon>Cellvibrionales</taxon>
        <taxon>Halieaceae</taxon>
        <taxon>Aequoribacter</taxon>
    </lineage>
</organism>
<dbReference type="RefSeq" id="WP_009575661.1">
    <property type="nucleotide sequence ID" value="NZ_AEIG01000034.1"/>
</dbReference>
<evidence type="ECO:0000313" key="2">
    <source>
        <dbReference type="EMBL" id="EGG29729.1"/>
    </source>
</evidence>